<reference evidence="2" key="2">
    <citation type="submission" date="2019-11" db="UniProtKB">
        <authorList>
            <consortium name="WormBaseParasite"/>
        </authorList>
    </citation>
    <scope>IDENTIFICATION</scope>
    <source>
        <strain evidence="2">Puerto Rican</strain>
    </source>
</reference>
<keyword evidence="1" id="KW-1185">Reference proteome</keyword>
<dbReference type="InParanoid" id="A0A5K4F4X8"/>
<dbReference type="AlphaFoldDB" id="A0A5K4F4X8"/>
<name>A0A5K4F4X8_SCHMA</name>
<reference evidence="1" key="1">
    <citation type="journal article" date="2012" name="PLoS Negl. Trop. Dis.">
        <title>A systematically improved high quality genome and transcriptome of the human blood fluke Schistosoma mansoni.</title>
        <authorList>
            <person name="Protasio A.V."/>
            <person name="Tsai I.J."/>
            <person name="Babbage A."/>
            <person name="Nichol S."/>
            <person name="Hunt M."/>
            <person name="Aslett M.A."/>
            <person name="De Silva N."/>
            <person name="Velarde G.S."/>
            <person name="Anderson T.J."/>
            <person name="Clark R.C."/>
            <person name="Davidson C."/>
            <person name="Dillon G.P."/>
            <person name="Holroyd N.E."/>
            <person name="LoVerde P.T."/>
            <person name="Lloyd C."/>
            <person name="McQuillan J."/>
            <person name="Oliveira G."/>
            <person name="Otto T.D."/>
            <person name="Parker-Manuel S.J."/>
            <person name="Quail M.A."/>
            <person name="Wilson R.A."/>
            <person name="Zerlotini A."/>
            <person name="Dunne D.W."/>
            <person name="Berriman M."/>
        </authorList>
    </citation>
    <scope>NUCLEOTIDE SEQUENCE [LARGE SCALE GENOMIC DNA]</scope>
    <source>
        <strain evidence="1">Puerto Rican</strain>
    </source>
</reference>
<protein>
    <submittedName>
        <fullName evidence="2">Ovule protein</fullName>
    </submittedName>
</protein>
<evidence type="ECO:0000313" key="2">
    <source>
        <dbReference type="WBParaSite" id="Smp_320410.1"/>
    </source>
</evidence>
<organism evidence="1 2">
    <name type="scientific">Schistosoma mansoni</name>
    <name type="common">Blood fluke</name>
    <dbReference type="NCBI Taxonomy" id="6183"/>
    <lineage>
        <taxon>Eukaryota</taxon>
        <taxon>Metazoa</taxon>
        <taxon>Spiralia</taxon>
        <taxon>Lophotrochozoa</taxon>
        <taxon>Platyhelminthes</taxon>
        <taxon>Trematoda</taxon>
        <taxon>Digenea</taxon>
        <taxon>Strigeidida</taxon>
        <taxon>Schistosomatoidea</taxon>
        <taxon>Schistosomatidae</taxon>
        <taxon>Schistosoma</taxon>
    </lineage>
</organism>
<sequence length="65" mass="7766">MLAISYLSKPKLHSQNRTSRLNMNICHHDEVKIRTTLIRLKEYQNETECSREDCEHQGICHRSRI</sequence>
<evidence type="ECO:0000313" key="1">
    <source>
        <dbReference type="Proteomes" id="UP000008854"/>
    </source>
</evidence>
<accession>A0A5K4F4X8</accession>
<proteinExistence type="predicted"/>
<dbReference type="Proteomes" id="UP000008854">
    <property type="component" value="Unassembled WGS sequence"/>
</dbReference>
<dbReference type="WBParaSite" id="Smp_320410.1">
    <property type="protein sequence ID" value="Smp_320410.1"/>
    <property type="gene ID" value="Smp_320410"/>
</dbReference>